<evidence type="ECO:0000256" key="10">
    <source>
        <dbReference type="ARBA" id="ARBA00023270"/>
    </source>
</evidence>
<dbReference type="SMART" id="SM01130">
    <property type="entry name" value="DHDPS"/>
    <property type="match status" value="1"/>
</dbReference>
<evidence type="ECO:0000256" key="8">
    <source>
        <dbReference type="ARBA" id="ARBA00023154"/>
    </source>
</evidence>
<sequence>MNFGRLVTAMVTPFNERLEVDYNRAKELAQYLVSTGSDGLVIAGTTGESPTLTKEEKIKLFAAVVDAVGDQVPIIAGTGSNDTSSTIALSKEAEAVGVSGLLLVGPYYNKPSQQGYYQHFSAIAKATSLPIMLYNIPSRTGSNIQPDTVASLAQIDNIVATKEAAGSMDQVSELIQKVPRDFRIYSGDDGLTLPMMALGSYGVVSVSGHLVGQEIQRMIQSFIAGKNEEAAAIHRQLFGLFKGLFVATNPIAVKAALKLIGQPVGGLRLPLIDASPEEIEFLKKLLKKHGLLECNCNCKCS</sequence>
<keyword evidence="17" id="KW-1185">Reference proteome</keyword>
<dbReference type="PIRSF" id="PIRSF001365">
    <property type="entry name" value="DHDPS"/>
    <property type="match status" value="1"/>
</dbReference>
<dbReference type="Proteomes" id="UP000366051">
    <property type="component" value="Chromosome"/>
</dbReference>
<dbReference type="KEGG" id="hcv:FTV88_2140"/>
<dbReference type="EMBL" id="CP045875">
    <property type="protein sequence ID" value="QGG48238.1"/>
    <property type="molecule type" value="Genomic_DNA"/>
</dbReference>
<dbReference type="InterPro" id="IPR002220">
    <property type="entry name" value="DapA-like"/>
</dbReference>
<evidence type="ECO:0000256" key="2">
    <source>
        <dbReference type="ARBA" id="ARBA00005120"/>
    </source>
</evidence>
<dbReference type="PROSITE" id="PS00665">
    <property type="entry name" value="DHDPS_1"/>
    <property type="match status" value="1"/>
</dbReference>
<dbReference type="SUPFAM" id="SSF51569">
    <property type="entry name" value="Aldolase"/>
    <property type="match status" value="1"/>
</dbReference>
<dbReference type="HAMAP" id="MF_00418">
    <property type="entry name" value="DapA"/>
    <property type="match status" value="1"/>
</dbReference>
<keyword evidence="5 12" id="KW-0963">Cytoplasm</keyword>
<dbReference type="PRINTS" id="PR00146">
    <property type="entry name" value="DHPICSNTHASE"/>
</dbReference>
<protein>
    <recommendedName>
        <fullName evidence="4 12">4-hydroxy-tetrahydrodipicolinate synthase</fullName>
        <shortName evidence="12">HTPA synthase</shortName>
        <ecNumber evidence="4 12">4.3.3.7</ecNumber>
    </recommendedName>
</protein>
<keyword evidence="9 12" id="KW-0456">Lyase</keyword>
<proteinExistence type="inferred from homology"/>
<comment type="pathway">
    <text evidence="2 12">Amino-acid biosynthesis; L-lysine biosynthesis via DAP pathway; (S)-tetrahydrodipicolinate from L-aspartate: step 3/4.</text>
</comment>
<keyword evidence="6 12" id="KW-0028">Amino-acid biosynthesis</keyword>
<feature type="binding site" evidence="12 15">
    <location>
        <position position="46"/>
    </location>
    <ligand>
        <name>pyruvate</name>
        <dbReference type="ChEBI" id="CHEBI:15361"/>
    </ligand>
</feature>
<dbReference type="InterPro" id="IPR005263">
    <property type="entry name" value="DapA"/>
</dbReference>
<evidence type="ECO:0000256" key="11">
    <source>
        <dbReference type="ARBA" id="ARBA00047836"/>
    </source>
</evidence>
<evidence type="ECO:0000256" key="7">
    <source>
        <dbReference type="ARBA" id="ARBA00022915"/>
    </source>
</evidence>
<comment type="similarity">
    <text evidence="3 12 13">Belongs to the DapA family.</text>
</comment>
<feature type="site" description="Part of a proton relay during catalysis" evidence="12">
    <location>
        <position position="108"/>
    </location>
</feature>
<comment type="function">
    <text evidence="1 12">Catalyzes the condensation of (S)-aspartate-beta-semialdehyde [(S)-ASA] and pyruvate to 4-hydroxy-tetrahydrodipicolinate (HTPA).</text>
</comment>
<evidence type="ECO:0000256" key="14">
    <source>
        <dbReference type="PIRSR" id="PIRSR001365-1"/>
    </source>
</evidence>
<dbReference type="CDD" id="cd00950">
    <property type="entry name" value="DHDPS"/>
    <property type="match status" value="1"/>
</dbReference>
<feature type="active site" description="Proton donor/acceptor" evidence="12 14">
    <location>
        <position position="134"/>
    </location>
</feature>
<dbReference type="UniPathway" id="UPA00034">
    <property type="reaction ID" value="UER00017"/>
</dbReference>
<dbReference type="PANTHER" id="PTHR12128">
    <property type="entry name" value="DIHYDRODIPICOLINATE SYNTHASE"/>
    <property type="match status" value="1"/>
</dbReference>
<dbReference type="PANTHER" id="PTHR12128:SF66">
    <property type="entry name" value="4-HYDROXY-2-OXOGLUTARATE ALDOLASE, MITOCHONDRIAL"/>
    <property type="match status" value="1"/>
</dbReference>
<evidence type="ECO:0000256" key="13">
    <source>
        <dbReference type="PIRNR" id="PIRNR001365"/>
    </source>
</evidence>
<evidence type="ECO:0000256" key="3">
    <source>
        <dbReference type="ARBA" id="ARBA00007592"/>
    </source>
</evidence>
<feature type="site" description="Part of a proton relay during catalysis" evidence="12">
    <location>
        <position position="45"/>
    </location>
</feature>
<feature type="binding site" evidence="12 15">
    <location>
        <position position="204"/>
    </location>
    <ligand>
        <name>pyruvate</name>
        <dbReference type="ChEBI" id="CHEBI:15361"/>
    </ligand>
</feature>
<dbReference type="RefSeq" id="WP_153725472.1">
    <property type="nucleotide sequence ID" value="NZ_CP045875.1"/>
</dbReference>
<accession>A0A5Q2MZP8</accession>
<dbReference type="GO" id="GO:0008840">
    <property type="term" value="F:4-hydroxy-tetrahydrodipicolinate synthase activity"/>
    <property type="evidence" value="ECO:0007669"/>
    <property type="project" value="UniProtKB-UniRule"/>
</dbReference>
<evidence type="ECO:0000256" key="15">
    <source>
        <dbReference type="PIRSR" id="PIRSR001365-2"/>
    </source>
</evidence>
<comment type="subcellular location">
    <subcellularLocation>
        <location evidence="12">Cytoplasm</location>
    </subcellularLocation>
</comment>
<feature type="active site" description="Schiff-base intermediate with substrate" evidence="12 14">
    <location>
        <position position="162"/>
    </location>
</feature>
<dbReference type="OrthoDB" id="9782828at2"/>
<comment type="subunit">
    <text evidence="12">Homotetramer; dimer of dimers.</text>
</comment>
<evidence type="ECO:0000313" key="16">
    <source>
        <dbReference type="EMBL" id="QGG48238.1"/>
    </source>
</evidence>
<dbReference type="AlphaFoldDB" id="A0A5Q2MZP8"/>
<dbReference type="EC" id="4.3.3.7" evidence="4 12"/>
<evidence type="ECO:0000256" key="6">
    <source>
        <dbReference type="ARBA" id="ARBA00022605"/>
    </source>
</evidence>
<gene>
    <name evidence="16" type="primary">lstokes</name>
    <name evidence="12" type="synonym">dapA</name>
    <name evidence="16" type="ORF">FTV88_2140</name>
</gene>
<organism evidence="16 17">
    <name type="scientific">Heliorestis convoluta</name>
    <dbReference type="NCBI Taxonomy" id="356322"/>
    <lineage>
        <taxon>Bacteria</taxon>
        <taxon>Bacillati</taxon>
        <taxon>Bacillota</taxon>
        <taxon>Clostridia</taxon>
        <taxon>Eubacteriales</taxon>
        <taxon>Heliobacteriaceae</taxon>
        <taxon>Heliorestis</taxon>
    </lineage>
</organism>
<dbReference type="NCBIfam" id="TIGR00674">
    <property type="entry name" value="dapA"/>
    <property type="match status" value="1"/>
</dbReference>
<evidence type="ECO:0000313" key="17">
    <source>
        <dbReference type="Proteomes" id="UP000366051"/>
    </source>
</evidence>
<keyword evidence="8 12" id="KW-0457">Lysine biosynthesis</keyword>
<dbReference type="GO" id="GO:0009089">
    <property type="term" value="P:lysine biosynthetic process via diaminopimelate"/>
    <property type="evidence" value="ECO:0007669"/>
    <property type="project" value="UniProtKB-UniRule"/>
</dbReference>
<evidence type="ECO:0000256" key="4">
    <source>
        <dbReference type="ARBA" id="ARBA00012086"/>
    </source>
</evidence>
<dbReference type="Pfam" id="PF00701">
    <property type="entry name" value="DHDPS"/>
    <property type="match status" value="1"/>
</dbReference>
<evidence type="ECO:0000256" key="12">
    <source>
        <dbReference type="HAMAP-Rule" id="MF_00418"/>
    </source>
</evidence>
<evidence type="ECO:0000256" key="9">
    <source>
        <dbReference type="ARBA" id="ARBA00023239"/>
    </source>
</evidence>
<dbReference type="GO" id="GO:0019877">
    <property type="term" value="P:diaminopimelate biosynthetic process"/>
    <property type="evidence" value="ECO:0007669"/>
    <property type="project" value="UniProtKB-UniRule"/>
</dbReference>
<dbReference type="GO" id="GO:0005829">
    <property type="term" value="C:cytosol"/>
    <property type="evidence" value="ECO:0007669"/>
    <property type="project" value="TreeGrafter"/>
</dbReference>
<dbReference type="InterPro" id="IPR020624">
    <property type="entry name" value="Schiff_base-form_aldolases_CS"/>
</dbReference>
<keyword evidence="10 12" id="KW-0704">Schiff base</keyword>
<evidence type="ECO:0000256" key="1">
    <source>
        <dbReference type="ARBA" id="ARBA00003294"/>
    </source>
</evidence>
<keyword evidence="7 12" id="KW-0220">Diaminopimelate biosynthesis</keyword>
<evidence type="ECO:0000256" key="5">
    <source>
        <dbReference type="ARBA" id="ARBA00022490"/>
    </source>
</evidence>
<name>A0A5Q2MZP8_9FIRM</name>
<comment type="caution">
    <text evidence="12">Was originally thought to be a dihydrodipicolinate synthase (DHDPS), catalyzing the condensation of (S)-aspartate-beta-semialdehyde [(S)-ASA] and pyruvate to dihydrodipicolinate (DHDP). However, it was shown in E.coli that the product of the enzymatic reaction is not dihydrodipicolinate but in fact (4S)-4-hydroxy-2,3,4,5-tetrahydro-(2S)-dipicolinic acid (HTPA), and that the consecutive dehydration reaction leading to DHDP is not spontaneous but catalyzed by DapB.</text>
</comment>
<reference evidence="17" key="1">
    <citation type="submission" date="2019-11" db="EMBL/GenBank/DDBJ databases">
        <title>Genome sequence of Heliorestis convoluta strain HH, an alkaliphilic and minimalistic phototrophic bacterium from a soda lake in Egypt.</title>
        <authorList>
            <person name="Dewey E.D."/>
            <person name="Stokes L.M."/>
            <person name="Burchell B.M."/>
            <person name="Shaffer K.N."/>
            <person name="Huntington A.M."/>
            <person name="Baker J.M."/>
            <person name="Nadendla S."/>
            <person name="Giglio M.G."/>
            <person name="Touchman J.W."/>
            <person name="Blankenship R.E."/>
            <person name="Madigan M.T."/>
            <person name="Sattley W.M."/>
        </authorList>
    </citation>
    <scope>NUCLEOTIDE SEQUENCE [LARGE SCALE GENOMIC DNA]</scope>
    <source>
        <strain evidence="17">HH</strain>
    </source>
</reference>
<dbReference type="Gene3D" id="3.20.20.70">
    <property type="entry name" value="Aldolase class I"/>
    <property type="match status" value="1"/>
</dbReference>
<dbReference type="InterPro" id="IPR013785">
    <property type="entry name" value="Aldolase_TIM"/>
</dbReference>
<comment type="catalytic activity">
    <reaction evidence="11 12">
        <text>L-aspartate 4-semialdehyde + pyruvate = (2S,4S)-4-hydroxy-2,3,4,5-tetrahydrodipicolinate + H2O + H(+)</text>
        <dbReference type="Rhea" id="RHEA:34171"/>
        <dbReference type="ChEBI" id="CHEBI:15361"/>
        <dbReference type="ChEBI" id="CHEBI:15377"/>
        <dbReference type="ChEBI" id="CHEBI:15378"/>
        <dbReference type="ChEBI" id="CHEBI:67139"/>
        <dbReference type="ChEBI" id="CHEBI:537519"/>
        <dbReference type="EC" id="4.3.3.7"/>
    </reaction>
</comment>